<dbReference type="SUPFAM" id="SSF48403">
    <property type="entry name" value="Ankyrin repeat"/>
    <property type="match status" value="4"/>
</dbReference>
<dbReference type="InterPro" id="IPR001245">
    <property type="entry name" value="Ser-Thr/Tyr_kinase_cat_dom"/>
</dbReference>
<feature type="repeat" description="ANK" evidence="6">
    <location>
        <begin position="64"/>
        <end position="96"/>
    </location>
</feature>
<evidence type="ECO:0000256" key="2">
    <source>
        <dbReference type="ARBA" id="ARBA00022737"/>
    </source>
</evidence>
<feature type="repeat" description="ANK" evidence="6">
    <location>
        <begin position="817"/>
        <end position="849"/>
    </location>
</feature>
<dbReference type="PANTHER" id="PTHR24123:SF33">
    <property type="entry name" value="PROTEIN HOS4"/>
    <property type="match status" value="1"/>
</dbReference>
<dbReference type="InterPro" id="IPR017441">
    <property type="entry name" value="Protein_kinase_ATP_BS"/>
</dbReference>
<dbReference type="STRING" id="1156394.T0R416"/>
<sequence length="2020" mass="217459">MDLTRAVARGDTARVTELLQSGVDPDSRDKYGTPVLVTAAKKGYVGVAQLLLNASATVDLTALKGETALIVSPFGGSVELVRLLLEHSADVNYSCPIGTPLQVAASAGKEDIIDELLAAGANVNFEGDTQIAPILIAASSGHVATALRLVSAGANLASVDKNGEGAVFRAVHKGHADMVRLLVDNGADPNATSPAGYPPLYVACVTGRTDSVGALLQGGANVNPTDTTPCPCLVAAATFGHSEIVALLLEARADVNVIESKAGATAMYGAACRGHVDVVRQLAYARAKLDVLAFDGTTPLDAAFEGGHKDVLAVLHDVRTKKMELLHAARLGDVQIIQTLLSEGLSVNETDEHANSLLHLALLGRHEPLLAELLHHEECELYGVNKFGESPTTIAAKLGIPSLIHRLHAVQASISTEVDPCSTVHLQEIGRGGFGIVFKGTLHGHGVAVKVLRNSKFGAASLRDEIQILKNNPSPYLVRLIATADAASDAPQLFFEYMDGGSLTSYLEKLAKDEVGLVTYTPIEILWVVANALNDLHKKNVVHRDIKPDNILLSSKHYIKVGDVGIAKEESTYMTTGAGTSKWRAPEVLTSGSGYGKAADIYSFGILLQTLYPNPTDPSTEWAQALAADCTAVDPTRRPTAAEIVELMLPKLQSQLHLVASMHAFEQDKAAGLQVPEYVSLPAGIERRTMPAAPSTTTLVTVSPAFPLGIGQFSSFSRDEELIEAIEDSKVEIIRTLIESGVHPDGTGVGDMTPLMHAVHFNDIAVIDVLLAYHADVNKACCSHSTAMHQAARQSSSKTIERLLRVENANVNVRDGAQDTPLHLASAEGCLTNVLALVNAGADLEATDVNMNRPLHFAASYGRKDVAALLVSCSARTSERNAGGETPLHIALMCSHDNVATLLVEAGADVHVLASGRSPLHCACEYGVAKVIPALLARGADVNAKHDLASLLVSAIEGDRMDVAAALLASPHIDLHECQDDGQTILHAALLNGNHEIVRRLIQAGVDVDQRETELGVNALDLVLRMNDREMDHIVTPASNHLQALMRALRRQNVPRFAALLQKPNSCNFSDEAGNSLVHSAVLAGNEAILDLLLAQPRAQCDTRNHEQKTPLALAIEGGSRSMAKKLFDRTHKSVVEISEAEYEVTTKELGAGGFGVVLLGWYLGQKVAIKKLKNAGLRMPFEAEVNALLTCPSPYLMRLVAIADCDSENPALLFDYMDSGSLRTYLDKKRFNGRTRVTVTNLQVAWVVANALKDLHAKKLVHRDVKSDNVLLGAGGEIKLADLGLARLEATDMTEAPGTRYWMAPEILQAGGTTYGRPADIYAFGVLLTELDTCELPYFDQDVQDPIMFVDGVIRGTRRPTLTKNGQLWLRQLAETCLLGDPKSRPTANQIVEVLQKEMAAPATATKSPETDTFLRAVANDEIDAVRELFGYSMPYALPPIVGSILLVVATTSGAVKTLRYLLKSWPNVNELHNGTTLLHGAVSANSKKTLEMLIDAGADVDTPNHEGKTALMIALNTARTCITPLLATGADVCNLDGTTLLEKARNAGVSDYYVSALTIAESRKENVDKPVIMCAECGNWHAVDAVCSCGHDASSTDRMVAVVRRLMRLHHRGFSVMWMRTCNNCHQSTMTIVEMICPKCGTESRKSMTELKMLNIRLKMAMKPTATRLAPNNVPEIPHGILRWLARTNELAAQPLRTLESKDRIADDEQEQAGTGALGGARCVGRFVCLQHLLDGEVCPFMTPRDQSHCTSHGSTSPVDRAAAMGPTRMESEPEILADELPKPGVPFKLHEAIVTHRRVRTVEHFDAIVSCSSPHLLKIVACVAPTSIVVSHHDSLYELIQVPDECKLELDEKVNQIQVAYAVAKALAEVHSHGLVHGYLSSHNVFFDSSESTKVGVPGTSAIDDALLAWTAPEVLAGHSPPSFASDIYAFGILLTELDTLKLPFDDYDFEDDVEITTAVVDGGLRPTLRDDCEQWYRNLVGLCLDVDPHHRPTAADLVELLLRGIWDYVRSCAKSK</sequence>
<dbReference type="InterPro" id="IPR036770">
    <property type="entry name" value="Ankyrin_rpt-contain_sf"/>
</dbReference>
<evidence type="ECO:0000256" key="6">
    <source>
        <dbReference type="PROSITE-ProRule" id="PRU00023"/>
    </source>
</evidence>
<dbReference type="Pfam" id="PF12796">
    <property type="entry name" value="Ank_2"/>
    <property type="match status" value="8"/>
</dbReference>
<dbReference type="InterPro" id="IPR051165">
    <property type="entry name" value="Multifunctional_ANK_Repeat"/>
</dbReference>
<dbReference type="VEuPathDB" id="FungiDB:SDRG_15377"/>
<reference evidence="9 10" key="1">
    <citation type="submission" date="2012-04" db="EMBL/GenBank/DDBJ databases">
        <title>The Genome Sequence of Saprolegnia declina VS20.</title>
        <authorList>
            <consortium name="The Broad Institute Genome Sequencing Platform"/>
            <person name="Russ C."/>
            <person name="Nusbaum C."/>
            <person name="Tyler B."/>
            <person name="van West P."/>
            <person name="Dieguez-Uribeondo J."/>
            <person name="de Bruijn I."/>
            <person name="Tripathy S."/>
            <person name="Jiang R."/>
            <person name="Young S.K."/>
            <person name="Zeng Q."/>
            <person name="Gargeya S."/>
            <person name="Fitzgerald M."/>
            <person name="Haas B."/>
            <person name="Abouelleil A."/>
            <person name="Alvarado L."/>
            <person name="Arachchi H.M."/>
            <person name="Berlin A."/>
            <person name="Chapman S.B."/>
            <person name="Goldberg J."/>
            <person name="Griggs A."/>
            <person name="Gujja S."/>
            <person name="Hansen M."/>
            <person name="Howarth C."/>
            <person name="Imamovic A."/>
            <person name="Larimer J."/>
            <person name="McCowen C."/>
            <person name="Montmayeur A."/>
            <person name="Murphy C."/>
            <person name="Neiman D."/>
            <person name="Pearson M."/>
            <person name="Priest M."/>
            <person name="Roberts A."/>
            <person name="Saif S."/>
            <person name="Shea T."/>
            <person name="Sisk P."/>
            <person name="Sykes S."/>
            <person name="Wortman J."/>
            <person name="Nusbaum C."/>
            <person name="Birren B."/>
        </authorList>
    </citation>
    <scope>NUCLEOTIDE SEQUENCE [LARGE SCALE GENOMIC DNA]</scope>
    <source>
        <strain evidence="9 10">VS20</strain>
    </source>
</reference>
<feature type="binding site" evidence="7">
    <location>
        <position position="450"/>
    </location>
    <ligand>
        <name>ATP</name>
        <dbReference type="ChEBI" id="CHEBI:30616"/>
    </ligand>
</feature>
<dbReference type="InterPro" id="IPR008271">
    <property type="entry name" value="Ser/Thr_kinase_AS"/>
</dbReference>
<dbReference type="Gene3D" id="1.25.40.20">
    <property type="entry name" value="Ankyrin repeat-containing domain"/>
    <property type="match status" value="8"/>
</dbReference>
<evidence type="ECO:0000259" key="8">
    <source>
        <dbReference type="PROSITE" id="PS50011"/>
    </source>
</evidence>
<evidence type="ECO:0000313" key="9">
    <source>
        <dbReference type="EMBL" id="EQC26788.1"/>
    </source>
</evidence>
<dbReference type="EMBL" id="JH767221">
    <property type="protein sequence ID" value="EQC26788.1"/>
    <property type="molecule type" value="Genomic_DNA"/>
</dbReference>
<evidence type="ECO:0000313" key="10">
    <source>
        <dbReference type="Proteomes" id="UP000030762"/>
    </source>
</evidence>
<feature type="repeat" description="ANK" evidence="6">
    <location>
        <begin position="850"/>
        <end position="882"/>
    </location>
</feature>
<keyword evidence="3 7" id="KW-0547">Nucleotide-binding</keyword>
<proteinExistence type="predicted"/>
<feature type="repeat" description="ANK" evidence="6">
    <location>
        <begin position="883"/>
        <end position="915"/>
    </location>
</feature>
<keyword evidence="9" id="KW-0808">Transferase</keyword>
<feature type="repeat" description="ANK" evidence="6">
    <location>
        <begin position="320"/>
        <end position="352"/>
    </location>
</feature>
<dbReference type="RefSeq" id="XP_008619770.1">
    <property type="nucleotide sequence ID" value="XM_008621548.1"/>
</dbReference>
<keyword evidence="5 6" id="KW-0040">ANK repeat</keyword>
<keyword evidence="2" id="KW-0677">Repeat</keyword>
<feature type="domain" description="Protein kinase" evidence="8">
    <location>
        <begin position="423"/>
        <end position="652"/>
    </location>
</feature>
<dbReference type="GO" id="GO:0005524">
    <property type="term" value="F:ATP binding"/>
    <property type="evidence" value="ECO:0007669"/>
    <property type="project" value="UniProtKB-UniRule"/>
</dbReference>
<dbReference type="OrthoDB" id="65514at2759"/>
<feature type="repeat" description="ANK" evidence="6">
    <location>
        <begin position="195"/>
        <end position="227"/>
    </location>
</feature>
<dbReference type="SMART" id="SM00248">
    <property type="entry name" value="ANK"/>
    <property type="match status" value="25"/>
</dbReference>
<dbReference type="InParanoid" id="T0R416"/>
<dbReference type="Pfam" id="PF07714">
    <property type="entry name" value="PK_Tyr_Ser-Thr"/>
    <property type="match status" value="1"/>
</dbReference>
<evidence type="ECO:0000256" key="7">
    <source>
        <dbReference type="PROSITE-ProRule" id="PRU10141"/>
    </source>
</evidence>
<feature type="repeat" description="ANK" evidence="6">
    <location>
        <begin position="981"/>
        <end position="1013"/>
    </location>
</feature>
<dbReference type="GO" id="GO:0004674">
    <property type="term" value="F:protein serine/threonine kinase activity"/>
    <property type="evidence" value="ECO:0007669"/>
    <property type="project" value="UniProtKB-KW"/>
</dbReference>
<dbReference type="eggNOG" id="KOG0502">
    <property type="taxonomic scope" value="Eukaryota"/>
</dbReference>
<dbReference type="PANTHER" id="PTHR24123">
    <property type="entry name" value="ANKYRIN REPEAT-CONTAINING"/>
    <property type="match status" value="1"/>
</dbReference>
<dbReference type="CDD" id="cd00180">
    <property type="entry name" value="PKc"/>
    <property type="match status" value="1"/>
</dbReference>
<dbReference type="Proteomes" id="UP000030762">
    <property type="component" value="Unassembled WGS sequence"/>
</dbReference>
<organism evidence="9 10">
    <name type="scientific">Saprolegnia diclina (strain VS20)</name>
    <dbReference type="NCBI Taxonomy" id="1156394"/>
    <lineage>
        <taxon>Eukaryota</taxon>
        <taxon>Sar</taxon>
        <taxon>Stramenopiles</taxon>
        <taxon>Oomycota</taxon>
        <taxon>Saprolegniomycetes</taxon>
        <taxon>Saprolegniales</taxon>
        <taxon>Saprolegniaceae</taxon>
        <taxon>Saprolegnia</taxon>
    </lineage>
</organism>
<dbReference type="Gene3D" id="1.10.510.10">
    <property type="entry name" value="Transferase(Phosphotransferase) domain 1"/>
    <property type="match status" value="3"/>
</dbReference>
<evidence type="ECO:0000256" key="4">
    <source>
        <dbReference type="ARBA" id="ARBA00022840"/>
    </source>
</evidence>
<gene>
    <name evidence="9" type="ORF">SDRG_15377</name>
</gene>
<dbReference type="Pfam" id="PF00069">
    <property type="entry name" value="Pkinase"/>
    <property type="match status" value="2"/>
</dbReference>
<keyword evidence="4 7" id="KW-0067">ATP-binding</keyword>
<dbReference type="PROSITE" id="PS50297">
    <property type="entry name" value="ANK_REP_REGION"/>
    <property type="match status" value="9"/>
</dbReference>
<dbReference type="InterPro" id="IPR000719">
    <property type="entry name" value="Prot_kinase_dom"/>
</dbReference>
<evidence type="ECO:0000256" key="1">
    <source>
        <dbReference type="ARBA" id="ARBA00022527"/>
    </source>
</evidence>
<dbReference type="SMART" id="SM00220">
    <property type="entry name" value="S_TKc"/>
    <property type="match status" value="2"/>
</dbReference>
<feature type="repeat" description="ANK" evidence="6">
    <location>
        <begin position="99"/>
        <end position="128"/>
    </location>
</feature>
<keyword evidence="9" id="KW-0418">Kinase</keyword>
<dbReference type="SUPFAM" id="SSF56112">
    <property type="entry name" value="Protein kinase-like (PK-like)"/>
    <property type="match status" value="3"/>
</dbReference>
<dbReference type="eggNOG" id="KOG0192">
    <property type="taxonomic scope" value="Eukaryota"/>
</dbReference>
<evidence type="ECO:0000256" key="5">
    <source>
        <dbReference type="ARBA" id="ARBA00023043"/>
    </source>
</evidence>
<dbReference type="PROSITE" id="PS00107">
    <property type="entry name" value="PROTEIN_KINASE_ATP"/>
    <property type="match status" value="2"/>
</dbReference>
<keyword evidence="1" id="KW-0723">Serine/threonine-protein kinase</keyword>
<dbReference type="GeneID" id="19956104"/>
<keyword evidence="10" id="KW-1185">Reference proteome</keyword>
<dbReference type="Pfam" id="PF00023">
    <property type="entry name" value="Ank"/>
    <property type="match status" value="1"/>
</dbReference>
<dbReference type="PROSITE" id="PS50088">
    <property type="entry name" value="ANK_REPEAT"/>
    <property type="match status" value="11"/>
</dbReference>
<feature type="domain" description="Protein kinase" evidence="8">
    <location>
        <begin position="1709"/>
        <end position="2013"/>
    </location>
</feature>
<feature type="binding site" evidence="7">
    <location>
        <position position="1172"/>
    </location>
    <ligand>
        <name>ATP</name>
        <dbReference type="ChEBI" id="CHEBI:30616"/>
    </ligand>
</feature>
<feature type="repeat" description="ANK" evidence="6">
    <location>
        <begin position="915"/>
        <end position="947"/>
    </location>
</feature>
<feature type="domain" description="Protein kinase" evidence="8">
    <location>
        <begin position="1144"/>
        <end position="1400"/>
    </location>
</feature>
<accession>T0R416</accession>
<evidence type="ECO:0000256" key="3">
    <source>
        <dbReference type="ARBA" id="ARBA00022741"/>
    </source>
</evidence>
<feature type="repeat" description="ANK" evidence="6">
    <location>
        <begin position="1475"/>
        <end position="1507"/>
    </location>
</feature>
<dbReference type="PROSITE" id="PS00108">
    <property type="entry name" value="PROTEIN_KINASE_ST"/>
    <property type="match status" value="2"/>
</dbReference>
<dbReference type="PRINTS" id="PR01415">
    <property type="entry name" value="ANKYRIN"/>
</dbReference>
<name>T0R416_SAPDV</name>
<dbReference type="InterPro" id="IPR002110">
    <property type="entry name" value="Ankyrin_rpt"/>
</dbReference>
<dbReference type="PROSITE" id="PS50011">
    <property type="entry name" value="PROTEIN_KINASE_DOM"/>
    <property type="match status" value="3"/>
</dbReference>
<feature type="repeat" description="ANK" evidence="6">
    <location>
        <begin position="162"/>
        <end position="194"/>
    </location>
</feature>
<protein>
    <submittedName>
        <fullName evidence="9">TKL protein kinase</fullName>
    </submittedName>
</protein>
<dbReference type="InterPro" id="IPR011009">
    <property type="entry name" value="Kinase-like_dom_sf"/>
</dbReference>